<evidence type="ECO:0000313" key="1">
    <source>
        <dbReference type="EMBL" id="CAB4163140.1"/>
    </source>
</evidence>
<organism evidence="2">
    <name type="scientific">uncultured Caudovirales phage</name>
    <dbReference type="NCBI Taxonomy" id="2100421"/>
    <lineage>
        <taxon>Viruses</taxon>
        <taxon>Duplodnaviria</taxon>
        <taxon>Heunggongvirae</taxon>
        <taxon>Uroviricota</taxon>
        <taxon>Caudoviricetes</taxon>
        <taxon>Peduoviridae</taxon>
        <taxon>Maltschvirus</taxon>
        <taxon>Maltschvirus maltsch</taxon>
    </lineage>
</organism>
<gene>
    <name evidence="2" type="ORF">UFOVP1222_30</name>
    <name evidence="1" type="ORF">UFOVP798_4</name>
</gene>
<name>A0A6J5R6N1_9CAUD</name>
<proteinExistence type="predicted"/>
<evidence type="ECO:0000313" key="2">
    <source>
        <dbReference type="EMBL" id="CAB4191442.1"/>
    </source>
</evidence>
<dbReference type="EMBL" id="LR797167">
    <property type="protein sequence ID" value="CAB4191442.1"/>
    <property type="molecule type" value="Genomic_DNA"/>
</dbReference>
<sequence>MCGGGDGGAAESRQMEIDRQNRVKEGISAVNNAFRGFDDNFYAKQKNTYSQWARPQVSRQYNQALDQLKYGMARTGLGSSSAGAKAKADLTYELGQQTQGIEQAATDYEQKSRQTVEMARGDLIGQAVSTTDPLAAANSSLSRANSMASGPAYTPVGALFQAASPIVVNNMKLQQFNPNLGMNMGWNNNKNSSGKVVT</sequence>
<protein>
    <submittedName>
        <fullName evidence="2">Uncharacterized protein</fullName>
    </submittedName>
</protein>
<reference evidence="2" key="1">
    <citation type="submission" date="2020-05" db="EMBL/GenBank/DDBJ databases">
        <authorList>
            <person name="Chiriac C."/>
            <person name="Salcher M."/>
            <person name="Ghai R."/>
            <person name="Kavagutti S V."/>
        </authorList>
    </citation>
    <scope>NUCLEOTIDE SEQUENCE</scope>
</reference>
<dbReference type="EMBL" id="LR796752">
    <property type="protein sequence ID" value="CAB4163140.1"/>
    <property type="molecule type" value="Genomic_DNA"/>
</dbReference>
<accession>A0A6J5R6N1</accession>